<sequence length="125" mass="13738">MATDGSKKDDKDNSGDLKGLLGDTVKKVFTAGVSAAFMTEENLRAYVSELKLPKEALNLLIQGAQKSKDEVTQRVTKEIVGIIQKIDFVKEASKFAETHKFKITAEIDIIKKDTSSSKDESEDKA</sequence>
<feature type="region of interest" description="Disordered" evidence="1">
    <location>
        <begin position="1"/>
        <end position="20"/>
    </location>
</feature>
<dbReference type="Proteomes" id="UP000197003">
    <property type="component" value="Chromosome"/>
</dbReference>
<dbReference type="OrthoDB" id="5297072at2"/>
<organism evidence="2 3">
    <name type="scientific">Bdellovibrio bacteriovorus</name>
    <dbReference type="NCBI Taxonomy" id="959"/>
    <lineage>
        <taxon>Bacteria</taxon>
        <taxon>Pseudomonadati</taxon>
        <taxon>Bdellovibrionota</taxon>
        <taxon>Bdellovibrionia</taxon>
        <taxon>Bdellovibrionales</taxon>
        <taxon>Pseudobdellovibrionaceae</taxon>
        <taxon>Bdellovibrio</taxon>
    </lineage>
</organism>
<evidence type="ECO:0000313" key="2">
    <source>
        <dbReference type="EMBL" id="ASD63784.1"/>
    </source>
</evidence>
<name>A0A1Z3N8I8_BDEBC</name>
<dbReference type="EMBL" id="CP020946">
    <property type="protein sequence ID" value="ASD63784.1"/>
    <property type="molecule type" value="Genomic_DNA"/>
</dbReference>
<reference evidence="2 3" key="1">
    <citation type="submission" date="2017-04" db="EMBL/GenBank/DDBJ databases">
        <title>Whole genome sequence of Bdellovibrio bacteriovorus strain SSB218315.</title>
        <authorList>
            <person name="Oyedara O."/>
            <person name="Rodriguez-Perez M.A."/>
        </authorList>
    </citation>
    <scope>NUCLEOTIDE SEQUENCE [LARGE SCALE GENOMIC DNA]</scope>
    <source>
        <strain evidence="2 3">SSB218315</strain>
    </source>
</reference>
<dbReference type="AlphaFoldDB" id="A0A1Z3N8I8"/>
<dbReference type="RefSeq" id="WP_088565296.1">
    <property type="nucleotide sequence ID" value="NZ_CP020946.1"/>
</dbReference>
<accession>A0A1Z3N8I8</accession>
<feature type="compositionally biased region" description="Basic and acidic residues" evidence="1">
    <location>
        <begin position="1"/>
        <end position="15"/>
    </location>
</feature>
<protein>
    <submittedName>
        <fullName evidence="2">Uncharacterized protein</fullName>
    </submittedName>
</protein>
<proteinExistence type="predicted"/>
<evidence type="ECO:0000256" key="1">
    <source>
        <dbReference type="SAM" id="MobiDB-lite"/>
    </source>
</evidence>
<gene>
    <name evidence="2" type="ORF">B9G79_09460</name>
</gene>
<evidence type="ECO:0000313" key="3">
    <source>
        <dbReference type="Proteomes" id="UP000197003"/>
    </source>
</evidence>